<dbReference type="Proteomes" id="UP001610444">
    <property type="component" value="Unassembled WGS sequence"/>
</dbReference>
<protein>
    <recommendedName>
        <fullName evidence="5">Serine protease</fullName>
    </recommendedName>
</protein>
<reference evidence="3 4" key="1">
    <citation type="submission" date="2024-07" db="EMBL/GenBank/DDBJ databases">
        <title>Section-level genome sequencing and comparative genomics of Aspergillus sections Usti and Cavernicolus.</title>
        <authorList>
            <consortium name="Lawrence Berkeley National Laboratory"/>
            <person name="Nybo J.L."/>
            <person name="Vesth T.C."/>
            <person name="Theobald S."/>
            <person name="Frisvad J.C."/>
            <person name="Larsen T.O."/>
            <person name="Kjaerboelling I."/>
            <person name="Rothschild-Mancinelli K."/>
            <person name="Lyhne E.K."/>
            <person name="Kogle M.E."/>
            <person name="Barry K."/>
            <person name="Clum A."/>
            <person name="Na H."/>
            <person name="Ledsgaard L."/>
            <person name="Lin J."/>
            <person name="Lipzen A."/>
            <person name="Kuo A."/>
            <person name="Riley R."/>
            <person name="Mondo S."/>
            <person name="LaButti K."/>
            <person name="Haridas S."/>
            <person name="Pangalinan J."/>
            <person name="Salamov A.A."/>
            <person name="Simmons B.A."/>
            <person name="Magnuson J.K."/>
            <person name="Chen J."/>
            <person name="Drula E."/>
            <person name="Henrissat B."/>
            <person name="Wiebenga A."/>
            <person name="Lubbers R.J."/>
            <person name="Gomes A.C."/>
            <person name="Macurrencykelacurrency M.R."/>
            <person name="Stajich J."/>
            <person name="Grigoriev I.V."/>
            <person name="Mortensen U.H."/>
            <person name="De vries R.P."/>
            <person name="Baker S.E."/>
            <person name="Andersen M.R."/>
        </authorList>
    </citation>
    <scope>NUCLEOTIDE SEQUENCE [LARGE SCALE GENOMIC DNA]</scope>
    <source>
        <strain evidence="3 4">CBS 756.74</strain>
    </source>
</reference>
<dbReference type="InterPro" id="IPR009003">
    <property type="entry name" value="Peptidase_S1_PA"/>
</dbReference>
<dbReference type="InterPro" id="IPR043504">
    <property type="entry name" value="Peptidase_S1_PA_chymotrypsin"/>
</dbReference>
<dbReference type="PANTHER" id="PTHR15462:SF8">
    <property type="entry name" value="SERINE PROTEASE"/>
    <property type="match status" value="1"/>
</dbReference>
<feature type="compositionally biased region" description="Basic residues" evidence="2">
    <location>
        <begin position="452"/>
        <end position="464"/>
    </location>
</feature>
<dbReference type="GeneID" id="98161645"/>
<evidence type="ECO:0000313" key="3">
    <source>
        <dbReference type="EMBL" id="KAL2843754.1"/>
    </source>
</evidence>
<evidence type="ECO:0008006" key="5">
    <source>
        <dbReference type="Google" id="ProtNLM"/>
    </source>
</evidence>
<dbReference type="Pfam" id="PF13365">
    <property type="entry name" value="Trypsin_2"/>
    <property type="match status" value="1"/>
</dbReference>
<evidence type="ECO:0000313" key="4">
    <source>
        <dbReference type="Proteomes" id="UP001610444"/>
    </source>
</evidence>
<feature type="region of interest" description="Disordered" evidence="2">
    <location>
        <begin position="429"/>
        <end position="470"/>
    </location>
</feature>
<feature type="region of interest" description="Disordered" evidence="2">
    <location>
        <begin position="632"/>
        <end position="651"/>
    </location>
</feature>
<comment type="caution">
    <text evidence="3">The sequence shown here is derived from an EMBL/GenBank/DDBJ whole genome shotgun (WGS) entry which is preliminary data.</text>
</comment>
<dbReference type="Gene3D" id="2.40.10.10">
    <property type="entry name" value="Trypsin-like serine proteases"/>
    <property type="match status" value="2"/>
</dbReference>
<name>A0ABR4JUT8_9EURO</name>
<proteinExistence type="predicted"/>
<dbReference type="InterPro" id="IPR050966">
    <property type="entry name" value="Glutamyl_endopeptidase"/>
</dbReference>
<dbReference type="EMBL" id="JBFXLR010000044">
    <property type="protein sequence ID" value="KAL2843754.1"/>
    <property type="molecule type" value="Genomic_DNA"/>
</dbReference>
<dbReference type="PANTHER" id="PTHR15462">
    <property type="entry name" value="SERINE PROTEASE"/>
    <property type="match status" value="1"/>
</dbReference>
<accession>A0ABR4JUT8</accession>
<evidence type="ECO:0000256" key="1">
    <source>
        <dbReference type="ARBA" id="ARBA00022729"/>
    </source>
</evidence>
<keyword evidence="4" id="KW-1185">Reference proteome</keyword>
<organism evidence="3 4">
    <name type="scientific">Aspergillus pseudodeflectus</name>
    <dbReference type="NCBI Taxonomy" id="176178"/>
    <lineage>
        <taxon>Eukaryota</taxon>
        <taxon>Fungi</taxon>
        <taxon>Dikarya</taxon>
        <taxon>Ascomycota</taxon>
        <taxon>Pezizomycotina</taxon>
        <taxon>Eurotiomycetes</taxon>
        <taxon>Eurotiomycetidae</taxon>
        <taxon>Eurotiales</taxon>
        <taxon>Aspergillaceae</taxon>
        <taxon>Aspergillus</taxon>
        <taxon>Aspergillus subgen. Nidulantes</taxon>
    </lineage>
</organism>
<dbReference type="SUPFAM" id="SSF50494">
    <property type="entry name" value="Trypsin-like serine proteases"/>
    <property type="match status" value="1"/>
</dbReference>
<sequence length="685" mass="75528">MPLILERSSDDIPIWDLNQTSENVPAHLRSYNYVHEGKGDYDDNRTPVTKKDILPGGKYRSIVKLFLHYQSQSREDWAVATGFLIRDDLVATAGHCAFDRSYELGRLDEVKVYLGYSGRGNVDNPEVEFRTGQSVATTNEWNEAERVEADLAFIKLDEPFYNVEPIEYKNTPASARKVIGVVGYPGDIRQDGEPGGRLQQDFQETRWNIHQSGTQTLEYTIDPNGGNSGSPVFDEEDMCCIGVHTRGGSKNTATAIGPEGYNFDDYIEALDQHVGTTRRQSLRSRMQNVDDVAEILKLAKEFDSPISRDILSPDSSLTFGQLGIPSGAIAHMALSSASNAVLENVRTDKQNFVNDHAFNGVAERATVAEAALVAVQEMSRELRQDENVFANMTDVVKKLLPTVQQAGPAVVNASLEPLLRVALDEARKSAQGGRNARAEPIPSLRHQGVGSRTKRSQTSNRKKTSFIEAVSESSSDRAQRFFSALASEAVSDDAEIQWHKLEIPRDLPATIGPLVESGQGGQIGGSWYNKQQQYQHQHQYSHGQRLSVQSFFDSDEQRLTAEFLPLRAAVSEAALQAILKIPEEALEQEGLLEVMREVMEGYGPMILKVAPGVIRRVSPVFVAIANEAEAGRQTGFQQQRQRGAKGATKGVTKGMARSIAKGMTKSLAKTQPQVSTAELDFLEAF</sequence>
<dbReference type="RefSeq" id="XP_070895757.1">
    <property type="nucleotide sequence ID" value="XM_071046481.1"/>
</dbReference>
<keyword evidence="1" id="KW-0732">Signal</keyword>
<evidence type="ECO:0000256" key="2">
    <source>
        <dbReference type="SAM" id="MobiDB-lite"/>
    </source>
</evidence>
<gene>
    <name evidence="3" type="ORF">BJX68DRAFT_269930</name>
</gene>